<keyword evidence="7" id="KW-0406">Ion transport</keyword>
<evidence type="ECO:0000256" key="2">
    <source>
        <dbReference type="ARBA" id="ARBA00022448"/>
    </source>
</evidence>
<keyword evidence="2" id="KW-0813">Transport</keyword>
<dbReference type="PATRIC" id="fig|1449350.3.peg.779"/>
<dbReference type="Pfam" id="PF01554">
    <property type="entry name" value="MatE"/>
    <property type="match status" value="2"/>
</dbReference>
<feature type="transmembrane region" description="Helical" evidence="10">
    <location>
        <begin position="194"/>
        <end position="214"/>
    </location>
</feature>
<reference evidence="11 12" key="1">
    <citation type="submission" date="2014-01" db="EMBL/GenBank/DDBJ databases">
        <title>Roseivivax halodurans JCM 10272 Genome Sequencing.</title>
        <authorList>
            <person name="Lai Q."/>
            <person name="Li G."/>
            <person name="Shao Z."/>
        </authorList>
    </citation>
    <scope>NUCLEOTIDE SEQUENCE [LARGE SCALE GENOMIC DNA]</scope>
    <source>
        <strain evidence="11 12">JCM 10272</strain>
    </source>
</reference>
<dbReference type="InterPro" id="IPR002528">
    <property type="entry name" value="MATE_fam"/>
</dbReference>
<feature type="transmembrane region" description="Helical" evidence="10">
    <location>
        <begin position="46"/>
        <end position="72"/>
    </location>
</feature>
<dbReference type="NCBIfam" id="TIGR00797">
    <property type="entry name" value="matE"/>
    <property type="match status" value="1"/>
</dbReference>
<dbReference type="GO" id="GO:0005886">
    <property type="term" value="C:plasma membrane"/>
    <property type="evidence" value="ECO:0007669"/>
    <property type="project" value="UniProtKB-SubCell"/>
</dbReference>
<keyword evidence="12" id="KW-1185">Reference proteome</keyword>
<dbReference type="OrthoDB" id="9780160at2"/>
<keyword evidence="6 10" id="KW-1133">Transmembrane helix</keyword>
<dbReference type="PIRSF" id="PIRSF006603">
    <property type="entry name" value="DinF"/>
    <property type="match status" value="1"/>
</dbReference>
<name>X7EM26_9RHOB</name>
<dbReference type="PANTHER" id="PTHR43298:SF2">
    <property type="entry name" value="FMN_FAD EXPORTER YEEO-RELATED"/>
    <property type="match status" value="1"/>
</dbReference>
<comment type="caution">
    <text evidence="11">The sequence shown here is derived from an EMBL/GenBank/DDBJ whole genome shotgun (WGS) entry which is preliminary data.</text>
</comment>
<evidence type="ECO:0000256" key="8">
    <source>
        <dbReference type="ARBA" id="ARBA00023136"/>
    </source>
</evidence>
<accession>X7EM26</accession>
<evidence type="ECO:0000256" key="3">
    <source>
        <dbReference type="ARBA" id="ARBA00022449"/>
    </source>
</evidence>
<evidence type="ECO:0000256" key="6">
    <source>
        <dbReference type="ARBA" id="ARBA00022989"/>
    </source>
</evidence>
<dbReference type="GO" id="GO:0006811">
    <property type="term" value="P:monoatomic ion transport"/>
    <property type="evidence" value="ECO:0007669"/>
    <property type="project" value="UniProtKB-KW"/>
</dbReference>
<keyword evidence="8 10" id="KW-0472">Membrane</keyword>
<dbReference type="eggNOG" id="COG0534">
    <property type="taxonomic scope" value="Bacteria"/>
</dbReference>
<dbReference type="InterPro" id="IPR050222">
    <property type="entry name" value="MATE_MdtK"/>
</dbReference>
<organism evidence="11 12">
    <name type="scientific">Roseivivax halodurans JCM 10272</name>
    <dbReference type="NCBI Taxonomy" id="1449350"/>
    <lineage>
        <taxon>Bacteria</taxon>
        <taxon>Pseudomonadati</taxon>
        <taxon>Pseudomonadota</taxon>
        <taxon>Alphaproteobacteria</taxon>
        <taxon>Rhodobacterales</taxon>
        <taxon>Roseobacteraceae</taxon>
        <taxon>Roseivivax</taxon>
    </lineage>
</organism>
<dbReference type="GO" id="GO:0015297">
    <property type="term" value="F:antiporter activity"/>
    <property type="evidence" value="ECO:0007669"/>
    <property type="project" value="UniProtKB-KW"/>
</dbReference>
<evidence type="ECO:0000256" key="9">
    <source>
        <dbReference type="ARBA" id="ARBA00031636"/>
    </source>
</evidence>
<evidence type="ECO:0000256" key="10">
    <source>
        <dbReference type="SAM" id="Phobius"/>
    </source>
</evidence>
<dbReference type="CDD" id="cd13131">
    <property type="entry name" value="MATE_NorM_like"/>
    <property type="match status" value="1"/>
</dbReference>
<dbReference type="EMBL" id="JALZ01000002">
    <property type="protein sequence ID" value="ETX16218.1"/>
    <property type="molecule type" value="Genomic_DNA"/>
</dbReference>
<feature type="transmembrane region" description="Helical" evidence="10">
    <location>
        <begin position="355"/>
        <end position="383"/>
    </location>
</feature>
<gene>
    <name evidence="11" type="ORF">OCH239_08660</name>
</gene>
<dbReference type="InterPro" id="IPR048279">
    <property type="entry name" value="MdtK-like"/>
</dbReference>
<dbReference type="STRING" id="1449350.OCH239_08660"/>
<evidence type="ECO:0000256" key="1">
    <source>
        <dbReference type="ARBA" id="ARBA00004429"/>
    </source>
</evidence>
<evidence type="ECO:0000256" key="7">
    <source>
        <dbReference type="ARBA" id="ARBA00023065"/>
    </source>
</evidence>
<protein>
    <recommendedName>
        <fullName evidence="9">Multidrug-efflux transporter</fullName>
    </recommendedName>
</protein>
<feature type="transmembrane region" description="Helical" evidence="10">
    <location>
        <begin position="131"/>
        <end position="149"/>
    </location>
</feature>
<feature type="transmembrane region" description="Helical" evidence="10">
    <location>
        <begin position="93"/>
        <end position="111"/>
    </location>
</feature>
<dbReference type="RefSeq" id="WP_037258872.1">
    <property type="nucleotide sequence ID" value="NZ_JALZ01000002.1"/>
</dbReference>
<feature type="transmembrane region" description="Helical" evidence="10">
    <location>
        <begin position="241"/>
        <end position="265"/>
    </location>
</feature>
<sequence length="452" mass="47967">MTAQMTYPQHARALMTLGLPLVGGHLAQFLIGLTDTIMLGWYGAEALAALTLAHTAFFTLFLLGTGFAWAVMPMVASYAARDDEVMIRRATRMGLWLSILFFAGTVPLLWFSGPILRALGQAETVSQNAQVYLRIALWGMLPALAVMVIKSYLAGLEHTRIVFWITGGAALLNAVFNYALIFGNFGFPALGIEGAAIASVLTHGISLAGVVAYAKGKLPEHDLFTRFWNPDWEMFAEVFRLGWPIGLTNLSEVALFAASALMMGWLGTVPLAAHGIAVQLATAAFMVHMGLSNAATVRAGNAFGRRDAGHLVRGAWTVIALSGAFAAVTVVIFLAAPEPLVGVFLDPSDPDRVAIVEAGVALLAVAALFQLVDAAQVIALGLLRGVQDTRVPMWLAALAYWGVGMPAAWMCGFVLGWGGPGVWIGLVVGLGAAGVFLMSRFWGRTVPRLAAA</sequence>
<evidence type="ECO:0000256" key="4">
    <source>
        <dbReference type="ARBA" id="ARBA00022475"/>
    </source>
</evidence>
<evidence type="ECO:0000313" key="11">
    <source>
        <dbReference type="EMBL" id="ETX16218.1"/>
    </source>
</evidence>
<evidence type="ECO:0000256" key="5">
    <source>
        <dbReference type="ARBA" id="ARBA00022692"/>
    </source>
</evidence>
<feature type="transmembrane region" description="Helical" evidence="10">
    <location>
        <begin position="311"/>
        <end position="335"/>
    </location>
</feature>
<feature type="transmembrane region" description="Helical" evidence="10">
    <location>
        <begin position="161"/>
        <end position="182"/>
    </location>
</feature>
<feature type="transmembrane region" description="Helical" evidence="10">
    <location>
        <begin position="395"/>
        <end position="417"/>
    </location>
</feature>
<dbReference type="Proteomes" id="UP000022447">
    <property type="component" value="Unassembled WGS sequence"/>
</dbReference>
<feature type="transmembrane region" description="Helical" evidence="10">
    <location>
        <begin position="423"/>
        <end position="443"/>
    </location>
</feature>
<proteinExistence type="predicted"/>
<keyword evidence="5 10" id="KW-0812">Transmembrane</keyword>
<comment type="subcellular location">
    <subcellularLocation>
        <location evidence="1">Cell inner membrane</location>
        <topology evidence="1">Multi-pass membrane protein</topology>
    </subcellularLocation>
</comment>
<feature type="transmembrane region" description="Helical" evidence="10">
    <location>
        <begin position="12"/>
        <end position="34"/>
    </location>
</feature>
<dbReference type="PANTHER" id="PTHR43298">
    <property type="entry name" value="MULTIDRUG RESISTANCE PROTEIN NORM-RELATED"/>
    <property type="match status" value="1"/>
</dbReference>
<dbReference type="AlphaFoldDB" id="X7EM26"/>
<dbReference type="GO" id="GO:0042910">
    <property type="term" value="F:xenobiotic transmembrane transporter activity"/>
    <property type="evidence" value="ECO:0007669"/>
    <property type="project" value="InterPro"/>
</dbReference>
<feature type="transmembrane region" description="Helical" evidence="10">
    <location>
        <begin position="271"/>
        <end position="291"/>
    </location>
</feature>
<evidence type="ECO:0000313" key="12">
    <source>
        <dbReference type="Proteomes" id="UP000022447"/>
    </source>
</evidence>
<keyword evidence="3" id="KW-0050">Antiport</keyword>
<keyword evidence="4" id="KW-1003">Cell membrane</keyword>